<dbReference type="Pfam" id="PF03703">
    <property type="entry name" value="bPH_2"/>
    <property type="match status" value="1"/>
</dbReference>
<dbReference type="Proteomes" id="UP000195611">
    <property type="component" value="Unassembled WGS sequence"/>
</dbReference>
<evidence type="ECO:0000313" key="3">
    <source>
        <dbReference type="EMBL" id="SJN28271.1"/>
    </source>
</evidence>
<dbReference type="EMBL" id="FUKW01000069">
    <property type="protein sequence ID" value="SJN28271.1"/>
    <property type="molecule type" value="Genomic_DNA"/>
</dbReference>
<dbReference type="RefSeq" id="WP_176935407.1">
    <property type="nucleotide sequence ID" value="NZ_FUKW01000069.1"/>
</dbReference>
<organism evidence="3 4">
    <name type="scientific">Marinilactibacillus psychrotolerans 42ea</name>
    <dbReference type="NCBI Taxonomy" id="1255609"/>
    <lineage>
        <taxon>Bacteria</taxon>
        <taxon>Bacillati</taxon>
        <taxon>Bacillota</taxon>
        <taxon>Bacilli</taxon>
        <taxon>Lactobacillales</taxon>
        <taxon>Carnobacteriaceae</taxon>
        <taxon>Marinilactibacillus</taxon>
    </lineage>
</organism>
<feature type="transmembrane region" description="Helical" evidence="1">
    <location>
        <begin position="46"/>
        <end position="70"/>
    </location>
</feature>
<dbReference type="PANTHER" id="PTHR34473">
    <property type="entry name" value="UPF0699 TRANSMEMBRANE PROTEIN YDBS"/>
    <property type="match status" value="1"/>
</dbReference>
<name>A0A1R4J827_9LACT</name>
<evidence type="ECO:0000256" key="1">
    <source>
        <dbReference type="SAM" id="Phobius"/>
    </source>
</evidence>
<keyword evidence="1" id="KW-0472">Membrane</keyword>
<evidence type="ECO:0000313" key="4">
    <source>
        <dbReference type="Proteomes" id="UP000195611"/>
    </source>
</evidence>
<protein>
    <recommendedName>
        <fullName evidence="2">YdbS-like PH domain-containing protein</fullName>
    </recommendedName>
</protein>
<feature type="domain" description="YdbS-like PH" evidence="2">
    <location>
        <begin position="75"/>
        <end position="148"/>
    </location>
</feature>
<dbReference type="InterPro" id="IPR005182">
    <property type="entry name" value="YdbS-like_PH"/>
</dbReference>
<gene>
    <name evidence="3" type="ORF">FM115_04330</name>
</gene>
<proteinExistence type="predicted"/>
<dbReference type="AlphaFoldDB" id="A0A1R4J827"/>
<evidence type="ECO:0000259" key="2">
    <source>
        <dbReference type="Pfam" id="PF03703"/>
    </source>
</evidence>
<dbReference type="PANTHER" id="PTHR34473:SF2">
    <property type="entry name" value="UPF0699 TRANSMEMBRANE PROTEIN YDBT"/>
    <property type="match status" value="1"/>
</dbReference>
<reference evidence="3 4" key="1">
    <citation type="submission" date="2017-02" db="EMBL/GenBank/DDBJ databases">
        <authorList>
            <person name="Peterson S.W."/>
        </authorList>
    </citation>
    <scope>NUCLEOTIDE SEQUENCE [LARGE SCALE GENOMIC DNA]</scope>
    <source>
        <strain evidence="3 4">42ea</strain>
    </source>
</reference>
<dbReference type="GeneID" id="96911718"/>
<sequence>MNIQKVDDKVIKFWQVKALIDSVITILVFSVILGAVYFFTDTTIPIWIFIIALIVLLISSLFSIFLFPILKGKYFGYSFYEDRIIIKKGVWFRKQETIPMIRIQNIESNIGPIAKKFNLTSLRVTTASKSHKLPELNTHEALELQNWVQQIIQKTI</sequence>
<accession>A0A1R4J827</accession>
<feature type="transmembrane region" description="Helical" evidence="1">
    <location>
        <begin position="18"/>
        <end position="40"/>
    </location>
</feature>
<keyword evidence="1" id="KW-0812">Transmembrane</keyword>
<keyword evidence="1" id="KW-1133">Transmembrane helix</keyword>